<feature type="domain" description="Nucleotide exchange factor Fes1" evidence="8">
    <location>
        <begin position="6"/>
        <end position="93"/>
    </location>
</feature>
<dbReference type="FunCoup" id="A0A165I9I7">
    <property type="interactions" value="187"/>
</dbReference>
<dbReference type="EMBL" id="KV407456">
    <property type="protein sequence ID" value="KZF24585.1"/>
    <property type="molecule type" value="Genomic_DNA"/>
</dbReference>
<dbReference type="PANTHER" id="PTHR19316">
    <property type="entry name" value="PROTEIN FOLDING REGULATOR"/>
    <property type="match status" value="1"/>
</dbReference>
<dbReference type="GO" id="GO:0006417">
    <property type="term" value="P:regulation of translation"/>
    <property type="evidence" value="ECO:0007669"/>
    <property type="project" value="UniProtKB-KW"/>
</dbReference>
<dbReference type="GO" id="GO:0005783">
    <property type="term" value="C:endoplasmic reticulum"/>
    <property type="evidence" value="ECO:0007669"/>
    <property type="project" value="TreeGrafter"/>
</dbReference>
<keyword evidence="4" id="KW-0677">Repeat</keyword>
<evidence type="ECO:0000256" key="7">
    <source>
        <dbReference type="SAM" id="MobiDB-lite"/>
    </source>
</evidence>
<name>A0A165I9I7_XYLHT</name>
<keyword evidence="10" id="KW-1185">Reference proteome</keyword>
<evidence type="ECO:0000256" key="6">
    <source>
        <dbReference type="ARBA" id="ARBA00024912"/>
    </source>
</evidence>
<dbReference type="OrthoDB" id="10250458at2759"/>
<proteinExistence type="inferred from homology"/>
<feature type="compositionally biased region" description="Low complexity" evidence="7">
    <location>
        <begin position="20"/>
        <end position="32"/>
    </location>
</feature>
<dbReference type="Proteomes" id="UP000076632">
    <property type="component" value="Unassembled WGS sequence"/>
</dbReference>
<protein>
    <submittedName>
        <fullName evidence="9">Armadillo/beta-catenin-like repeat-containing protein</fullName>
    </submittedName>
</protein>
<gene>
    <name evidence="9" type="ORF">L228DRAFT_245554</name>
</gene>
<evidence type="ECO:0000313" key="10">
    <source>
        <dbReference type="Proteomes" id="UP000076632"/>
    </source>
</evidence>
<dbReference type="InterPro" id="IPR050693">
    <property type="entry name" value="Hsp70_NEF-Inhibitors"/>
</dbReference>
<dbReference type="GO" id="GO:0000774">
    <property type="term" value="F:adenyl-nucleotide exchange factor activity"/>
    <property type="evidence" value="ECO:0007669"/>
    <property type="project" value="EnsemblFungi"/>
</dbReference>
<dbReference type="InterPro" id="IPR013918">
    <property type="entry name" value="Nucleotide_exch_fac_Fes1"/>
</dbReference>
<comment type="subcellular location">
    <subcellularLocation>
        <location evidence="1">Cytoplasm</location>
    </subcellularLocation>
</comment>
<dbReference type="GO" id="GO:0071629">
    <property type="term" value="P:cytoplasm protein quality control by the ubiquitin-proteasome system"/>
    <property type="evidence" value="ECO:0007669"/>
    <property type="project" value="EnsemblFungi"/>
</dbReference>
<reference evidence="9 10" key="1">
    <citation type="journal article" date="2016" name="Fungal Biol.">
        <title>The genome of Xylona heveae provides a window into fungal endophytism.</title>
        <authorList>
            <person name="Gazis R."/>
            <person name="Kuo A."/>
            <person name="Riley R."/>
            <person name="LaButti K."/>
            <person name="Lipzen A."/>
            <person name="Lin J."/>
            <person name="Amirebrahimi M."/>
            <person name="Hesse C.N."/>
            <person name="Spatafora J.W."/>
            <person name="Henrissat B."/>
            <person name="Hainaut M."/>
            <person name="Grigoriev I.V."/>
            <person name="Hibbett D.S."/>
        </authorList>
    </citation>
    <scope>NUCLEOTIDE SEQUENCE [LARGE SCALE GENOMIC DNA]</scope>
    <source>
        <strain evidence="9 10">TC161</strain>
    </source>
</reference>
<dbReference type="PANTHER" id="PTHR19316:SF18">
    <property type="entry name" value="HSP70-BINDING PROTEIN 1"/>
    <property type="match status" value="1"/>
</dbReference>
<evidence type="ECO:0000256" key="3">
    <source>
        <dbReference type="ARBA" id="ARBA00022490"/>
    </source>
</evidence>
<dbReference type="STRING" id="1328760.A0A165I9I7"/>
<dbReference type="InterPro" id="IPR011989">
    <property type="entry name" value="ARM-like"/>
</dbReference>
<evidence type="ECO:0000256" key="5">
    <source>
        <dbReference type="ARBA" id="ARBA00022845"/>
    </source>
</evidence>
<accession>A0A165I9I7</accession>
<dbReference type="Gene3D" id="1.25.10.10">
    <property type="entry name" value="Leucine-rich Repeat Variant"/>
    <property type="match status" value="1"/>
</dbReference>
<dbReference type="AlphaFoldDB" id="A0A165I9I7"/>
<dbReference type="InterPro" id="IPR016024">
    <property type="entry name" value="ARM-type_fold"/>
</dbReference>
<dbReference type="GO" id="GO:0005829">
    <property type="term" value="C:cytosol"/>
    <property type="evidence" value="ECO:0007669"/>
    <property type="project" value="EnsemblFungi"/>
</dbReference>
<evidence type="ECO:0000256" key="4">
    <source>
        <dbReference type="ARBA" id="ARBA00022737"/>
    </source>
</evidence>
<dbReference type="Pfam" id="PF08609">
    <property type="entry name" value="Fes1"/>
    <property type="match status" value="1"/>
</dbReference>
<evidence type="ECO:0000259" key="8">
    <source>
        <dbReference type="Pfam" id="PF08609"/>
    </source>
</evidence>
<keyword evidence="3" id="KW-0963">Cytoplasm</keyword>
<dbReference type="OMA" id="LKWSVEN"/>
<organism evidence="9 10">
    <name type="scientific">Xylona heveae (strain CBS 132557 / TC161)</name>
    <dbReference type="NCBI Taxonomy" id="1328760"/>
    <lineage>
        <taxon>Eukaryota</taxon>
        <taxon>Fungi</taxon>
        <taxon>Dikarya</taxon>
        <taxon>Ascomycota</taxon>
        <taxon>Pezizomycotina</taxon>
        <taxon>Xylonomycetes</taxon>
        <taxon>Xylonales</taxon>
        <taxon>Xylonaceae</taxon>
        <taxon>Xylona</taxon>
    </lineage>
</organism>
<evidence type="ECO:0000256" key="1">
    <source>
        <dbReference type="ARBA" id="ARBA00004496"/>
    </source>
</evidence>
<dbReference type="FunFam" id="1.25.10.10:FF:000434">
    <property type="entry name" value="Hsp70 nucleotide exchange factor fes1"/>
    <property type="match status" value="1"/>
</dbReference>
<dbReference type="RefSeq" id="XP_018190140.1">
    <property type="nucleotide sequence ID" value="XM_018332191.1"/>
</dbReference>
<dbReference type="GeneID" id="28897328"/>
<dbReference type="InParanoid" id="A0A165I9I7"/>
<comment type="similarity">
    <text evidence="2">Belongs to the FES1 family.</text>
</comment>
<feature type="region of interest" description="Disordered" evidence="7">
    <location>
        <begin position="15"/>
        <end position="36"/>
    </location>
</feature>
<evidence type="ECO:0000313" key="9">
    <source>
        <dbReference type="EMBL" id="KZF24585.1"/>
    </source>
</evidence>
<dbReference type="SUPFAM" id="SSF48371">
    <property type="entry name" value="ARM repeat"/>
    <property type="match status" value="1"/>
</dbReference>
<comment type="function">
    <text evidence="6">Functions as a nucleotide exchange factor (NEF) for Hsp70 chaperones which accelerates the release of ADP. Required for fully efficient Hsp70-mediated folding of proteins.</text>
</comment>
<keyword evidence="5" id="KW-0810">Translation regulation</keyword>
<sequence>MTDPGLNSLLKWGVEHSKDTPSSNSNNNTTSTGDAARGIDPQALAQLLGGPSDADLMKDAMAAIVSPNVDLENKLIAFDNYEQLIETIDNANNQEPLGLWTPLLGQLENAEPEMRKMAAWCVGTAVQNNPKAQERVLILGGVPTLVRIAVGDANEQVRRKAIYALSSAVRNYQPALDEAGKHLPAEIVAAADGPEKKKLDAADMDQIDRVMQALREASQAKQASS</sequence>
<evidence type="ECO:0000256" key="2">
    <source>
        <dbReference type="ARBA" id="ARBA00011045"/>
    </source>
</evidence>